<evidence type="ECO:0000256" key="1">
    <source>
        <dbReference type="ARBA" id="ARBA00038454"/>
    </source>
</evidence>
<comment type="caution">
    <text evidence="3">The sequence shown here is derived from an EMBL/GenBank/DDBJ whole genome shotgun (WGS) entry which is preliminary data.</text>
</comment>
<proteinExistence type="inferred from homology"/>
<dbReference type="STRING" id="857265.WG78_09630"/>
<dbReference type="EC" id="1.8.4.14" evidence="3"/>
<dbReference type="AlphaFoldDB" id="A0A0N0XL27"/>
<reference evidence="3 4" key="1">
    <citation type="submission" date="2015-07" db="EMBL/GenBank/DDBJ databases">
        <title>Draft genome sequence of the Amantichitinum ursilacus IGB-41, a new chitin-degrading bacterium.</title>
        <authorList>
            <person name="Kirstahler P."/>
            <person name="Guenther M."/>
            <person name="Grumaz C."/>
            <person name="Rupp S."/>
            <person name="Zibek S."/>
            <person name="Sohn K."/>
        </authorList>
    </citation>
    <scope>NUCLEOTIDE SEQUENCE [LARGE SCALE GENOMIC DNA]</scope>
    <source>
        <strain evidence="3 4">IGB-41</strain>
    </source>
</reference>
<dbReference type="RefSeq" id="WP_053937580.1">
    <property type="nucleotide sequence ID" value="NZ_LAQT01000007.1"/>
</dbReference>
<dbReference type="Pfam" id="PF13185">
    <property type="entry name" value="GAF_2"/>
    <property type="match status" value="1"/>
</dbReference>
<dbReference type="EMBL" id="LAQT01000007">
    <property type="protein sequence ID" value="KPC53340.1"/>
    <property type="molecule type" value="Genomic_DNA"/>
</dbReference>
<comment type="similarity">
    <text evidence="1">Belongs to the free Met sulfoxide reductase family.</text>
</comment>
<dbReference type="Proteomes" id="UP000037939">
    <property type="component" value="Unassembled WGS sequence"/>
</dbReference>
<dbReference type="GO" id="GO:0033745">
    <property type="term" value="F:L-methionine-(R)-S-oxide reductase activity"/>
    <property type="evidence" value="ECO:0007669"/>
    <property type="project" value="UniProtKB-EC"/>
</dbReference>
<name>A0A0N0XL27_9NEIS</name>
<dbReference type="OrthoDB" id="9796252at2"/>
<evidence type="ECO:0000259" key="2">
    <source>
        <dbReference type="SMART" id="SM00065"/>
    </source>
</evidence>
<dbReference type="FunFam" id="3.30.450.40:FF:000008">
    <property type="entry name" value="GAF domain-containing proteins"/>
    <property type="match status" value="1"/>
</dbReference>
<dbReference type="PANTHER" id="PTHR21021:SF15">
    <property type="entry name" value="FREE METHIONINE-R-SULFOXIDE REDUCTASE"/>
    <property type="match status" value="1"/>
</dbReference>
<dbReference type="InterPro" id="IPR029016">
    <property type="entry name" value="GAF-like_dom_sf"/>
</dbReference>
<accession>A0A0N0XL27</accession>
<dbReference type="InterPro" id="IPR003018">
    <property type="entry name" value="GAF"/>
</dbReference>
<dbReference type="InterPro" id="IPR051330">
    <property type="entry name" value="Phosphatase_reg/MetRdx"/>
</dbReference>
<evidence type="ECO:0000313" key="4">
    <source>
        <dbReference type="Proteomes" id="UP000037939"/>
    </source>
</evidence>
<dbReference type="SMART" id="SM00065">
    <property type="entry name" value="GAF"/>
    <property type="match status" value="1"/>
</dbReference>
<feature type="domain" description="GAF" evidence="2">
    <location>
        <begin position="32"/>
        <end position="163"/>
    </location>
</feature>
<protein>
    <submittedName>
        <fullName evidence="3">Free methionine-R-sulfoxide reductase</fullName>
        <ecNumber evidence="3">1.8.4.14</ecNumber>
    </submittedName>
</protein>
<evidence type="ECO:0000313" key="3">
    <source>
        <dbReference type="EMBL" id="KPC53340.1"/>
    </source>
</evidence>
<dbReference type="PANTHER" id="PTHR21021">
    <property type="entry name" value="GAF/PUTATIVE CYTOSKELETAL PROTEIN"/>
    <property type="match status" value="1"/>
</dbReference>
<gene>
    <name evidence="3" type="primary">msrC</name>
    <name evidence="3" type="ORF">WG78_09630</name>
</gene>
<organism evidence="3 4">
    <name type="scientific">Amantichitinum ursilacus</name>
    <dbReference type="NCBI Taxonomy" id="857265"/>
    <lineage>
        <taxon>Bacteria</taxon>
        <taxon>Pseudomonadati</taxon>
        <taxon>Pseudomonadota</taxon>
        <taxon>Betaproteobacteria</taxon>
        <taxon>Neisseriales</taxon>
        <taxon>Chitinibacteraceae</taxon>
        <taxon>Amantichitinum</taxon>
    </lineage>
</organism>
<keyword evidence="3" id="KW-0560">Oxidoreductase</keyword>
<sequence length="165" mass="17637">MAENLIIEDGDKAAKYAALVPQIRALLDGENDEIARMANAVAALQQTFGWLWTGFYRVVGDELVLGPFQGPIACTRIAHGKGVCGDAWARNETLVVPDVDAFPGHIACSSLSRSEIVVPLHDASGKVIAVLDVDSTDLNTYDAIDKEWLEQVAAIVTQTEAVACA</sequence>
<dbReference type="SUPFAM" id="SSF55781">
    <property type="entry name" value="GAF domain-like"/>
    <property type="match status" value="1"/>
</dbReference>
<dbReference type="Gene3D" id="3.30.450.40">
    <property type="match status" value="1"/>
</dbReference>
<keyword evidence="4" id="KW-1185">Reference proteome</keyword>
<dbReference type="GO" id="GO:0005829">
    <property type="term" value="C:cytosol"/>
    <property type="evidence" value="ECO:0007669"/>
    <property type="project" value="TreeGrafter"/>
</dbReference>